<protein>
    <recommendedName>
        <fullName evidence="4">NAD kinase</fullName>
    </recommendedName>
</protein>
<name>A0ABQ4DX68_9ACTN</name>
<dbReference type="Gene3D" id="3.40.50.10330">
    <property type="entry name" value="Probable inorganic polyphosphate/atp-NAD kinase, domain 1"/>
    <property type="match status" value="1"/>
</dbReference>
<comment type="caution">
    <text evidence="2">The sequence shown here is derived from an EMBL/GenBank/DDBJ whole genome shotgun (WGS) entry which is preliminary data.</text>
</comment>
<feature type="region of interest" description="Disordered" evidence="1">
    <location>
        <begin position="296"/>
        <end position="317"/>
    </location>
</feature>
<dbReference type="RefSeq" id="WP_203865636.1">
    <property type="nucleotide sequence ID" value="NZ_BONW01000008.1"/>
</dbReference>
<organism evidence="2 3">
    <name type="scientific">Plantactinospora endophytica</name>
    <dbReference type="NCBI Taxonomy" id="673535"/>
    <lineage>
        <taxon>Bacteria</taxon>
        <taxon>Bacillati</taxon>
        <taxon>Actinomycetota</taxon>
        <taxon>Actinomycetes</taxon>
        <taxon>Micromonosporales</taxon>
        <taxon>Micromonosporaceae</taxon>
        <taxon>Plantactinospora</taxon>
    </lineage>
</organism>
<dbReference type="InterPro" id="IPR017438">
    <property type="entry name" value="ATP-NAD_kinase_N"/>
</dbReference>
<dbReference type="EMBL" id="BONW01000008">
    <property type="protein sequence ID" value="GIG87054.1"/>
    <property type="molecule type" value="Genomic_DNA"/>
</dbReference>
<dbReference type="SUPFAM" id="SSF111331">
    <property type="entry name" value="NAD kinase/diacylglycerol kinase-like"/>
    <property type="match status" value="1"/>
</dbReference>
<keyword evidence="3" id="KW-1185">Reference proteome</keyword>
<proteinExistence type="predicted"/>
<dbReference type="InterPro" id="IPR016064">
    <property type="entry name" value="NAD/diacylglycerol_kinase_sf"/>
</dbReference>
<evidence type="ECO:0008006" key="4">
    <source>
        <dbReference type="Google" id="ProtNLM"/>
    </source>
</evidence>
<evidence type="ECO:0000313" key="3">
    <source>
        <dbReference type="Proteomes" id="UP000646749"/>
    </source>
</evidence>
<accession>A0ABQ4DX68</accession>
<reference evidence="2 3" key="1">
    <citation type="submission" date="2021-01" db="EMBL/GenBank/DDBJ databases">
        <title>Whole genome shotgun sequence of Plantactinospora endophytica NBRC 110450.</title>
        <authorList>
            <person name="Komaki H."/>
            <person name="Tamura T."/>
        </authorList>
    </citation>
    <scope>NUCLEOTIDE SEQUENCE [LARGE SCALE GENOMIC DNA]</scope>
    <source>
        <strain evidence="2 3">NBRC 110450</strain>
    </source>
</reference>
<evidence type="ECO:0000256" key="1">
    <source>
        <dbReference type="SAM" id="MobiDB-lite"/>
    </source>
</evidence>
<gene>
    <name evidence="2" type="ORF">Pen02_19900</name>
</gene>
<evidence type="ECO:0000313" key="2">
    <source>
        <dbReference type="EMBL" id="GIG87054.1"/>
    </source>
</evidence>
<dbReference type="Proteomes" id="UP000646749">
    <property type="component" value="Unassembled WGS sequence"/>
</dbReference>
<sequence length="317" mass="33821">MSATLAPRIVVVSRRSELDELLAHHGTRAAAGYYLGQRGRDLAEVVARHDALQAALTTVGAAVPADWRRGRADRDDLARFPFAPEDVVVAVGQDGLVANVAKYLDGQPVLGVDPEPGQNAGVLVRFAPAEVARLLPAVVAGRAPVRERTMVRAALDDGQELIGLNEVYAGHPGHQSARYLLSTADGRRERQSSSGLVVGTGTGATGWCASIARERSEAPPLPAPDEPALCWFVREAWPSPATGASLTAGRLGPAESLEVVAERERLVVFADGLEADHLTMAWGQRLTIGPAARRLRLVEPPTAPPEPARPTARRRRR</sequence>